<dbReference type="PANTHER" id="PTHR18947:SF28">
    <property type="entry name" value="GIRDIN, ISOFORM A"/>
    <property type="match status" value="1"/>
</dbReference>
<dbReference type="Proteomes" id="UP000828236">
    <property type="component" value="Unassembled WGS sequence"/>
</dbReference>
<feature type="compositionally biased region" description="Low complexity" evidence="5">
    <location>
        <begin position="1635"/>
        <end position="1653"/>
    </location>
</feature>
<evidence type="ECO:0000313" key="7">
    <source>
        <dbReference type="EMBL" id="KAH7645255.1"/>
    </source>
</evidence>
<name>A0A9D4P5U8_DERFA</name>
<feature type="coiled-coil region" evidence="4">
    <location>
        <begin position="289"/>
        <end position="409"/>
    </location>
</feature>
<feature type="coiled-coil region" evidence="4">
    <location>
        <begin position="594"/>
        <end position="774"/>
    </location>
</feature>
<dbReference type="GO" id="GO:0005813">
    <property type="term" value="C:centrosome"/>
    <property type="evidence" value="ECO:0007669"/>
    <property type="project" value="TreeGrafter"/>
</dbReference>
<reference evidence="7" key="1">
    <citation type="submission" date="2020-06" db="EMBL/GenBank/DDBJ databases">
        <authorList>
            <person name="Ji K."/>
            <person name="Li J."/>
        </authorList>
    </citation>
    <scope>NUCLEOTIDE SEQUENCE</scope>
    <source>
        <strain evidence="7">JKM2019</strain>
        <tissue evidence="7">Whole body</tissue>
    </source>
</reference>
<feature type="region of interest" description="Disordered" evidence="5">
    <location>
        <begin position="1501"/>
        <end position="1530"/>
    </location>
</feature>
<evidence type="ECO:0000256" key="5">
    <source>
        <dbReference type="SAM" id="MobiDB-lite"/>
    </source>
</evidence>
<feature type="coiled-coil region" evidence="4">
    <location>
        <begin position="434"/>
        <end position="530"/>
    </location>
</feature>
<feature type="domain" description="HOOK N-terminal" evidence="6">
    <location>
        <begin position="154"/>
        <end position="201"/>
    </location>
</feature>
<dbReference type="GO" id="GO:0031122">
    <property type="term" value="P:cytoplasmic microtubule organization"/>
    <property type="evidence" value="ECO:0007669"/>
    <property type="project" value="TreeGrafter"/>
</dbReference>
<accession>A0A9D4P5U8</accession>
<gene>
    <name evidence="7" type="ORF">HUG17_0793</name>
</gene>
<feature type="region of interest" description="Disordered" evidence="5">
    <location>
        <begin position="1449"/>
        <end position="1469"/>
    </location>
</feature>
<reference evidence="7" key="2">
    <citation type="journal article" date="2021" name="World Allergy Organ. J.">
        <title>Chromosome-level assembly of Dermatophagoides farinae genome and transcriptome reveals two novel allergens Der f 37 and Der f 39.</title>
        <authorList>
            <person name="Chen J."/>
            <person name="Cai Z."/>
            <person name="Fan D."/>
            <person name="Hu J."/>
            <person name="Hou Y."/>
            <person name="He Y."/>
            <person name="Zhang Z."/>
            <person name="Zhao Z."/>
            <person name="Gao P."/>
            <person name="Hu W."/>
            <person name="Sun J."/>
            <person name="Li J."/>
            <person name="Ji K."/>
        </authorList>
    </citation>
    <scope>NUCLEOTIDE SEQUENCE</scope>
    <source>
        <strain evidence="7">JKM2019</strain>
    </source>
</reference>
<dbReference type="SUPFAM" id="SSF116907">
    <property type="entry name" value="Hook domain"/>
    <property type="match status" value="2"/>
</dbReference>
<organism evidence="7">
    <name type="scientific">Dermatophagoides farinae</name>
    <name type="common">American house dust mite</name>
    <dbReference type="NCBI Taxonomy" id="6954"/>
    <lineage>
        <taxon>Eukaryota</taxon>
        <taxon>Metazoa</taxon>
        <taxon>Ecdysozoa</taxon>
        <taxon>Arthropoda</taxon>
        <taxon>Chelicerata</taxon>
        <taxon>Arachnida</taxon>
        <taxon>Acari</taxon>
        <taxon>Acariformes</taxon>
        <taxon>Sarcoptiformes</taxon>
        <taxon>Astigmata</taxon>
        <taxon>Psoroptidia</taxon>
        <taxon>Analgoidea</taxon>
        <taxon>Pyroglyphidae</taxon>
        <taxon>Dermatophagoidinae</taxon>
        <taxon>Dermatophagoides</taxon>
    </lineage>
</organism>
<sequence length="1662" mass="192083">MMSIQQQSRTSFMQSPLVTWLKTLLEENCNDYNDLCHGIYLNKAWLQIDANPLHIITDSISSTTTTTSATNTEIANSSIRIKNLNILLQNIKNFYQNVLDQLLVLRLPDVTKIAFQCNDELWLSIPQNNPLYNLMNHYYQSSSSSSSTSTSTSYSNYDDLQTLLLLILGCAVQCEHKEIFIEKIKQLDISVQHSIVECIQQITDNPESVFLLSEWNIPPDDENEKERLYMIMVGLINRLTNERDQLYQRVVDLSCEMLSLSIQANTDQSSSNSSLLQLQNTSVNHCDQKSHYLVELADCKSKLRRLQQELEEKNEIITELKEVIEQNKEFYNKLRHDNLELTQEARTAKAYRDEIDVLNERCRKIDRLEAEVQRYRDKMNELDYCKTRVEELREDNRILGETKTMLEDQLEASRKRAEKIPELEEKILKLTTHSNELNLQRELDKNQIERLIEEISHLRLEKKFTNEELNRVQQELTDLRTQMRLNHETMMKNEEGNLYDQINQDASKRLLKLEHENKKLQTMVEDYQNNYIDVDSVLSLFKNIDAIAMNTNVSSSETDNNTESGYDSNVKSKIEKLSQIKEWIGRINLNCVQLKTVEMEKTVLEKDNDEMKMKLRDLSAKYDTMEKNYTQTSAENQKNQRVIEQKTKKLEEYRSELESIENENQKLMANADSLRLSLKKLNDLEIEMTNLETEKQRFEQENKSLEKEINRLKTSIDFKDKIIDDNSGQLSTYELENKRLKKEMEMNGQLVQRLKEAEKENKDLANVSAVQRKTLTTLQYELVEEKLKTEKFSEEFGKIVETLNRLYEENCDDNEPRINTKDIDSLLHGQVSTVINDTLQSLIEKYSTEKDSHIQELQARLSDLKDSNQEMQNLINSLKRQLNIDEKSDIKSSLDSLNELQRRIFALEDENHQLKSELTTQKDHQLEMVCRNDVIESKLNTVNESNGELKNKNATLEVENSLLKSQNSSLESQTIELQEQMVAIQDSIEKLRIKCEEYETAHRLLINDNESLQEIHQQLTVDYENLTKIHGTLKQSYKKLKVEYKTLEEAFNAQVTKYDELVKDTEKELETLRTEIDKNSTPTKEHVDHEEKLLSLNNEYKTLNEEHKRLQTEHKMLQNIYKKLRSDNNDLKLKHTELQGETAECKDRMNALNVEVSKLSNYCEMVAMTNTTLEQQRKKLATQSASLLAQYNDLLMELSCGCERTIKDKLHELIMKKERLEKMFKDYDISFEKNMSRVSNNKSSMTAADLQQSSSSRIDDTIYGLLWEAETPSIQSSSSSSSCHLDGKFFNSSALLRQYSINNNNEKDQKIIISSPRIPPRNSHTLQRYPTINAKETTMTTTTSSIEFMPNENKMSINISSRNNCSNQQQGNNSSLLDNHHSIMDGTFSKLQITSTSPFTVAKSISTISSPVSSSATTMNNNFMRGSFKSNSVNYGNLMRKSESPYPLNMKMLQSSNNNKHSAQQQQQQIVCLSSNRVRVNNNNQQQQQQQQHNHQIQRNFNPLSPLSFHSDKSSSSSSTTSTSSNHHQNHNHDVIIEKDHHDNNVSTRSRITITSDSIQTISNGFSNNNLNNNDNNNISIQIHNNAMNNNNQNNNTITTTTTETVITSSSSSPPPPPPPPLDPSSSNMMNGILNNQENISNTNNNNNNNGSNSIWYEYGCV</sequence>
<feature type="compositionally biased region" description="Low complexity" evidence="5">
    <location>
        <begin position="1454"/>
        <end position="1469"/>
    </location>
</feature>
<dbReference type="EMBL" id="SDOV01000001">
    <property type="protein sequence ID" value="KAH7645255.1"/>
    <property type="molecule type" value="Genomic_DNA"/>
</dbReference>
<protein>
    <submittedName>
        <fullName evidence="7">Protein daple-like</fullName>
    </submittedName>
</protein>
<dbReference type="SUPFAM" id="SSF57997">
    <property type="entry name" value="Tropomyosin"/>
    <property type="match status" value="1"/>
</dbReference>
<feature type="region of interest" description="Disordered" evidence="5">
    <location>
        <begin position="1603"/>
        <end position="1653"/>
    </location>
</feature>
<evidence type="ECO:0000256" key="1">
    <source>
        <dbReference type="ARBA" id="ARBA00004496"/>
    </source>
</evidence>
<dbReference type="CDD" id="cd22223">
    <property type="entry name" value="HkD_HkRP"/>
    <property type="match status" value="1"/>
</dbReference>
<feature type="coiled-coil region" evidence="4">
    <location>
        <begin position="854"/>
        <end position="1141"/>
    </location>
</feature>
<evidence type="ECO:0000256" key="3">
    <source>
        <dbReference type="ARBA" id="ARBA00023054"/>
    </source>
</evidence>
<evidence type="ECO:0000256" key="4">
    <source>
        <dbReference type="SAM" id="Coils"/>
    </source>
</evidence>
<dbReference type="Gene3D" id="1.10.418.10">
    <property type="entry name" value="Calponin-like domain"/>
    <property type="match status" value="1"/>
</dbReference>
<keyword evidence="2" id="KW-0963">Cytoplasm</keyword>
<proteinExistence type="predicted"/>
<feature type="compositionally biased region" description="Low complexity" evidence="5">
    <location>
        <begin position="1514"/>
        <end position="1525"/>
    </location>
</feature>
<dbReference type="Pfam" id="PF19047">
    <property type="entry name" value="HOOK_N"/>
    <property type="match status" value="2"/>
</dbReference>
<evidence type="ECO:0000259" key="6">
    <source>
        <dbReference type="Pfam" id="PF19047"/>
    </source>
</evidence>
<dbReference type="GO" id="GO:0008017">
    <property type="term" value="F:microtubule binding"/>
    <property type="evidence" value="ECO:0007669"/>
    <property type="project" value="TreeGrafter"/>
</dbReference>
<comment type="caution">
    <text evidence="7">The sequence shown here is derived from an EMBL/GenBank/DDBJ whole genome shotgun (WGS) entry which is preliminary data.</text>
</comment>
<keyword evidence="3 4" id="KW-0175">Coiled coil</keyword>
<dbReference type="GO" id="GO:0005737">
    <property type="term" value="C:cytoplasm"/>
    <property type="evidence" value="ECO:0007669"/>
    <property type="project" value="UniProtKB-SubCell"/>
</dbReference>
<dbReference type="InterPro" id="IPR036872">
    <property type="entry name" value="CH_dom_sf"/>
</dbReference>
<dbReference type="GO" id="GO:0030705">
    <property type="term" value="P:cytoskeleton-dependent intracellular transport"/>
    <property type="evidence" value="ECO:0007669"/>
    <property type="project" value="InterPro"/>
</dbReference>
<dbReference type="GO" id="GO:0051959">
    <property type="term" value="F:dynein light intermediate chain binding"/>
    <property type="evidence" value="ECO:0007669"/>
    <property type="project" value="TreeGrafter"/>
</dbReference>
<dbReference type="PANTHER" id="PTHR18947">
    <property type="entry name" value="HOOK PROTEINS"/>
    <property type="match status" value="1"/>
</dbReference>
<feature type="compositionally biased region" description="Pro residues" evidence="5">
    <location>
        <begin position="1613"/>
        <end position="1623"/>
    </location>
</feature>
<evidence type="ECO:0000256" key="2">
    <source>
        <dbReference type="ARBA" id="ARBA00022490"/>
    </source>
</evidence>
<feature type="compositionally biased region" description="Low complexity" evidence="5">
    <location>
        <begin position="1603"/>
        <end position="1612"/>
    </location>
</feature>
<feature type="domain" description="HOOK N-terminal" evidence="6">
    <location>
        <begin position="16"/>
        <end position="118"/>
    </location>
</feature>
<comment type="subcellular location">
    <subcellularLocation>
        <location evidence="1">Cytoplasm</location>
    </subcellularLocation>
</comment>
<dbReference type="InterPro" id="IPR043936">
    <property type="entry name" value="HOOK_N"/>
</dbReference>